<dbReference type="RefSeq" id="WP_143185891.1">
    <property type="nucleotide sequence ID" value="NZ_FNVB01000008.1"/>
</dbReference>
<organism evidence="9 12">
    <name type="scientific">Saccharopolyspora kobensis</name>
    <dbReference type="NCBI Taxonomy" id="146035"/>
    <lineage>
        <taxon>Bacteria</taxon>
        <taxon>Bacillati</taxon>
        <taxon>Actinomycetota</taxon>
        <taxon>Actinomycetes</taxon>
        <taxon>Pseudonocardiales</taxon>
        <taxon>Pseudonocardiaceae</taxon>
        <taxon>Saccharopolyspora</taxon>
    </lineage>
</organism>
<accession>A0A1H6E0A5</accession>
<evidence type="ECO:0000256" key="1">
    <source>
        <dbReference type="ARBA" id="ARBA00004651"/>
    </source>
</evidence>
<evidence type="ECO:0000313" key="11">
    <source>
        <dbReference type="Proteomes" id="UP000199690"/>
    </source>
</evidence>
<keyword evidence="2" id="KW-1003">Cell membrane</keyword>
<evidence type="ECO:0000256" key="4">
    <source>
        <dbReference type="ARBA" id="ARBA00022801"/>
    </source>
</evidence>
<dbReference type="GO" id="GO:0016787">
    <property type="term" value="F:hydrolase activity"/>
    <property type="evidence" value="ECO:0007669"/>
    <property type="project" value="UniProtKB-KW"/>
</dbReference>
<feature type="transmembrane region" description="Helical" evidence="7">
    <location>
        <begin position="23"/>
        <end position="45"/>
    </location>
</feature>
<dbReference type="InterPro" id="IPR000326">
    <property type="entry name" value="PAP2/HPO"/>
</dbReference>
<dbReference type="EMBL" id="FOME01000007">
    <property type="protein sequence ID" value="SFD90823.1"/>
    <property type="molecule type" value="Genomic_DNA"/>
</dbReference>
<evidence type="ECO:0000256" key="6">
    <source>
        <dbReference type="ARBA" id="ARBA00023136"/>
    </source>
</evidence>
<dbReference type="Gene3D" id="1.20.144.10">
    <property type="entry name" value="Phosphatidic acid phosphatase type 2/haloperoxidase"/>
    <property type="match status" value="1"/>
</dbReference>
<feature type="domain" description="Phosphatidic acid phosphatase type 2/haloperoxidase" evidence="8">
    <location>
        <begin position="55"/>
        <end position="165"/>
    </location>
</feature>
<proteinExistence type="predicted"/>
<dbReference type="AlphaFoldDB" id="A0A1H6E0A5"/>
<dbReference type="SMART" id="SM00014">
    <property type="entry name" value="acidPPc"/>
    <property type="match status" value="1"/>
</dbReference>
<dbReference type="Proteomes" id="UP000236729">
    <property type="component" value="Unassembled WGS sequence"/>
</dbReference>
<evidence type="ECO:0000313" key="10">
    <source>
        <dbReference type="EMBL" id="SFD90823.1"/>
    </source>
</evidence>
<evidence type="ECO:0000256" key="2">
    <source>
        <dbReference type="ARBA" id="ARBA00022475"/>
    </source>
</evidence>
<reference evidence="9" key="2">
    <citation type="submission" date="2016-10" db="EMBL/GenBank/DDBJ databases">
        <authorList>
            <person name="de Groot N.N."/>
        </authorList>
    </citation>
    <scope>NUCLEOTIDE SEQUENCE [LARGE SCALE GENOMIC DNA]</scope>
    <source>
        <strain evidence="9">ATCC 20501</strain>
    </source>
</reference>
<evidence type="ECO:0000256" key="3">
    <source>
        <dbReference type="ARBA" id="ARBA00022692"/>
    </source>
</evidence>
<dbReference type="InterPro" id="IPR036938">
    <property type="entry name" value="PAP2/HPO_sf"/>
</dbReference>
<dbReference type="Proteomes" id="UP000199690">
    <property type="component" value="Unassembled WGS sequence"/>
</dbReference>
<feature type="transmembrane region" description="Helical" evidence="7">
    <location>
        <begin position="124"/>
        <end position="144"/>
    </location>
</feature>
<keyword evidence="4" id="KW-0378">Hydrolase</keyword>
<evidence type="ECO:0000313" key="9">
    <source>
        <dbReference type="EMBL" id="SEG90355.1"/>
    </source>
</evidence>
<protein>
    <submittedName>
        <fullName evidence="9">Undecaprenyl-diphosphatase</fullName>
    </submittedName>
</protein>
<keyword evidence="3 7" id="KW-0812">Transmembrane</keyword>
<sequence length="182" mass="19537">MLIDLSADWYRAIVSWAAGTPLWVHHVVLFATQALLGVLAALTVLSWWRAGRRPQHLIPLLAGALGWVLAGLIKDVFQQPRPCNAMPIETIRACAEVSVWSLPSGHSTAAAALAVALALQWRRIALPAFAIAALEGFTRIFIGVHYPHDVLAGFILGAVVAVVCTRLGWRARSRGTNAPGAP</sequence>
<dbReference type="SUPFAM" id="SSF48317">
    <property type="entry name" value="Acid phosphatase/Vanadium-dependent haloperoxidase"/>
    <property type="match status" value="1"/>
</dbReference>
<dbReference type="Pfam" id="PF01569">
    <property type="entry name" value="PAP2"/>
    <property type="match status" value="1"/>
</dbReference>
<evidence type="ECO:0000313" key="12">
    <source>
        <dbReference type="Proteomes" id="UP000236729"/>
    </source>
</evidence>
<name>A0A1H6E0A5_9PSEU</name>
<reference evidence="11 12" key="1">
    <citation type="submission" date="2016-10" db="EMBL/GenBank/DDBJ databases">
        <authorList>
            <person name="Varghese N."/>
            <person name="Submissions S."/>
        </authorList>
    </citation>
    <scope>NUCLEOTIDE SEQUENCE [LARGE SCALE GENOMIC DNA]</scope>
    <source>
        <strain evidence="12">ATCC 20501</strain>
        <strain evidence="10 11">CGMCC 4.3529</strain>
    </source>
</reference>
<dbReference type="PANTHER" id="PTHR14969:SF62">
    <property type="entry name" value="DECAPRENYLPHOSPHORYL-5-PHOSPHORIBOSE PHOSPHATASE RV3807C-RELATED"/>
    <property type="match status" value="1"/>
</dbReference>
<keyword evidence="6 7" id="KW-0472">Membrane</keyword>
<evidence type="ECO:0000259" key="8">
    <source>
        <dbReference type="SMART" id="SM00014"/>
    </source>
</evidence>
<keyword evidence="5 7" id="KW-1133">Transmembrane helix</keyword>
<dbReference type="EMBL" id="FNVB01000008">
    <property type="protein sequence ID" value="SEG90355.1"/>
    <property type="molecule type" value="Genomic_DNA"/>
</dbReference>
<comment type="subcellular location">
    <subcellularLocation>
        <location evidence="1">Cell membrane</location>
        <topology evidence="1">Multi-pass membrane protein</topology>
    </subcellularLocation>
</comment>
<evidence type="ECO:0000256" key="5">
    <source>
        <dbReference type="ARBA" id="ARBA00022989"/>
    </source>
</evidence>
<evidence type="ECO:0000256" key="7">
    <source>
        <dbReference type="SAM" id="Phobius"/>
    </source>
</evidence>
<feature type="transmembrane region" description="Helical" evidence="7">
    <location>
        <begin position="150"/>
        <end position="169"/>
    </location>
</feature>
<dbReference type="PANTHER" id="PTHR14969">
    <property type="entry name" value="SPHINGOSINE-1-PHOSPHATE PHOSPHOHYDROLASE"/>
    <property type="match status" value="1"/>
</dbReference>
<accession>A0A1I1WBN9</accession>
<dbReference type="GO" id="GO:0005886">
    <property type="term" value="C:plasma membrane"/>
    <property type="evidence" value="ECO:0007669"/>
    <property type="project" value="UniProtKB-SubCell"/>
</dbReference>
<dbReference type="SMR" id="A0A1H6E0A5"/>
<gene>
    <name evidence="9" type="ORF">SAMN02982929_05213</name>
    <name evidence="10" type="ORF">SAMN05216506_107187</name>
</gene>
<keyword evidence="11" id="KW-1185">Reference proteome</keyword>